<dbReference type="OrthoDB" id="5293641at2"/>
<dbReference type="RefSeq" id="WP_009725643.1">
    <property type="nucleotide sequence ID" value="NZ_APHR01000013.1"/>
</dbReference>
<proteinExistence type="predicted"/>
<keyword evidence="2 5" id="KW-0812">Transmembrane</keyword>
<dbReference type="Proteomes" id="UP000012019">
    <property type="component" value="Unassembled WGS sequence"/>
</dbReference>
<evidence type="ECO:0000256" key="4">
    <source>
        <dbReference type="ARBA" id="ARBA00023136"/>
    </source>
</evidence>
<feature type="transmembrane region" description="Helical" evidence="5">
    <location>
        <begin position="37"/>
        <end position="56"/>
    </location>
</feature>
<sequence>MLTLLAGLILFFGVHSTRIFADDWRTAQIAKHGILKWKAVYALISLIGLWLIVVGYSASKAAPEVLWVAPVWSRHLAALLTLPAFILLVATYLPASRIKAKVGHPMLLAVKLWALAHLLANGTVAALLLFGSFLVWSVVNFAVSRRRDRRLGISRAQGTLKADILVIVVGLVLWKVFALYLHVALFGVKPFG</sequence>
<evidence type="ECO:0000256" key="3">
    <source>
        <dbReference type="ARBA" id="ARBA00022989"/>
    </source>
</evidence>
<dbReference type="eggNOG" id="COG4094">
    <property type="taxonomic scope" value="Bacteria"/>
</dbReference>
<dbReference type="AlphaFoldDB" id="M7NYG6"/>
<feature type="domain" description="NnrU" evidence="6">
    <location>
        <begin position="4"/>
        <end position="190"/>
    </location>
</feature>
<dbReference type="GO" id="GO:0016020">
    <property type="term" value="C:membrane"/>
    <property type="evidence" value="ECO:0007669"/>
    <property type="project" value="UniProtKB-SubCell"/>
</dbReference>
<gene>
    <name evidence="7" type="ORF">MPL1_03023</name>
</gene>
<keyword evidence="3 5" id="KW-1133">Transmembrane helix</keyword>
<evidence type="ECO:0000259" key="6">
    <source>
        <dbReference type="Pfam" id="PF07298"/>
    </source>
</evidence>
<feature type="transmembrane region" description="Helical" evidence="5">
    <location>
        <begin position="164"/>
        <end position="188"/>
    </location>
</feature>
<evidence type="ECO:0000256" key="2">
    <source>
        <dbReference type="ARBA" id="ARBA00022692"/>
    </source>
</evidence>
<name>M7NYG6_9GAMM</name>
<comment type="subcellular location">
    <subcellularLocation>
        <location evidence="1">Membrane</location>
        <topology evidence="1">Multi-pass membrane protein</topology>
    </subcellularLocation>
</comment>
<protein>
    <submittedName>
        <fullName evidence="7">NnrU family protein</fullName>
    </submittedName>
</protein>
<keyword evidence="4 5" id="KW-0472">Membrane</keyword>
<evidence type="ECO:0000256" key="1">
    <source>
        <dbReference type="ARBA" id="ARBA00004141"/>
    </source>
</evidence>
<keyword evidence="8" id="KW-1185">Reference proteome</keyword>
<accession>M7NYG6</accession>
<evidence type="ECO:0000313" key="8">
    <source>
        <dbReference type="Proteomes" id="UP000012019"/>
    </source>
</evidence>
<organism evidence="7 8">
    <name type="scientific">Methylophaga lonarensis MPL</name>
    <dbReference type="NCBI Taxonomy" id="1286106"/>
    <lineage>
        <taxon>Bacteria</taxon>
        <taxon>Pseudomonadati</taxon>
        <taxon>Pseudomonadota</taxon>
        <taxon>Gammaproteobacteria</taxon>
        <taxon>Thiotrichales</taxon>
        <taxon>Piscirickettsiaceae</taxon>
        <taxon>Methylophaga</taxon>
    </lineage>
</organism>
<dbReference type="EMBL" id="APHR01000013">
    <property type="protein sequence ID" value="EMR13868.1"/>
    <property type="molecule type" value="Genomic_DNA"/>
</dbReference>
<feature type="transmembrane region" description="Helical" evidence="5">
    <location>
        <begin position="76"/>
        <end position="95"/>
    </location>
</feature>
<reference evidence="7 8" key="1">
    <citation type="journal article" date="2013" name="Genome Announc.">
        <title>Draft Genome Sequence of Methylophaga lonarensis MPLT, a Haloalkaliphilic (Non-Methane-Utilizing) Methylotroph.</title>
        <authorList>
            <person name="Shetty S.A."/>
            <person name="Marathe N.P."/>
            <person name="Munot H."/>
            <person name="Antony C.P."/>
            <person name="Dhotre D.P."/>
            <person name="Murrell J.C."/>
            <person name="Shouche Y.S."/>
        </authorList>
    </citation>
    <scope>NUCLEOTIDE SEQUENCE [LARGE SCALE GENOMIC DNA]</scope>
    <source>
        <strain evidence="7 8">MPL</strain>
    </source>
</reference>
<evidence type="ECO:0000313" key="7">
    <source>
        <dbReference type="EMBL" id="EMR13868.1"/>
    </source>
</evidence>
<feature type="transmembrane region" description="Helical" evidence="5">
    <location>
        <begin position="115"/>
        <end position="143"/>
    </location>
</feature>
<dbReference type="PATRIC" id="fig|1286106.3.peg.604"/>
<comment type="caution">
    <text evidence="7">The sequence shown here is derived from an EMBL/GenBank/DDBJ whole genome shotgun (WGS) entry which is preliminary data.</text>
</comment>
<dbReference type="Pfam" id="PF07298">
    <property type="entry name" value="NnrU"/>
    <property type="match status" value="1"/>
</dbReference>
<evidence type="ECO:0000256" key="5">
    <source>
        <dbReference type="SAM" id="Phobius"/>
    </source>
</evidence>
<dbReference type="STRING" id="1286106.MPL1_03023"/>
<dbReference type="InterPro" id="IPR009915">
    <property type="entry name" value="NnrU_dom"/>
</dbReference>